<dbReference type="GO" id="GO:0004519">
    <property type="term" value="F:endonuclease activity"/>
    <property type="evidence" value="ECO:0007669"/>
    <property type="project" value="UniProtKB-KW"/>
</dbReference>
<dbReference type="Gene3D" id="3.60.10.10">
    <property type="entry name" value="Endonuclease/exonuclease/phosphatase"/>
    <property type="match status" value="1"/>
</dbReference>
<name>A0A4U3MKT6_9ACTN</name>
<feature type="transmembrane region" description="Helical" evidence="1">
    <location>
        <begin position="116"/>
        <end position="137"/>
    </location>
</feature>
<protein>
    <submittedName>
        <fullName evidence="3">Endonuclease</fullName>
    </submittedName>
</protein>
<dbReference type="Proteomes" id="UP000308705">
    <property type="component" value="Unassembled WGS sequence"/>
</dbReference>
<keyword evidence="1" id="KW-0472">Membrane</keyword>
<dbReference type="AlphaFoldDB" id="A0A4U3MKT6"/>
<dbReference type="InterPro" id="IPR005135">
    <property type="entry name" value="Endo/exonuclease/phosphatase"/>
</dbReference>
<keyword evidence="1" id="KW-0812">Transmembrane</keyword>
<accession>A0A4U3MKT6</accession>
<dbReference type="SUPFAM" id="SSF56219">
    <property type="entry name" value="DNase I-like"/>
    <property type="match status" value="1"/>
</dbReference>
<evidence type="ECO:0000259" key="2">
    <source>
        <dbReference type="Pfam" id="PF03372"/>
    </source>
</evidence>
<feature type="transmembrane region" description="Helical" evidence="1">
    <location>
        <begin position="21"/>
        <end position="43"/>
    </location>
</feature>
<dbReference type="EMBL" id="SZQA01000007">
    <property type="protein sequence ID" value="TKK89232.1"/>
    <property type="molecule type" value="Genomic_DNA"/>
</dbReference>
<feature type="domain" description="Endonuclease/exonuclease/phosphatase" evidence="2">
    <location>
        <begin position="183"/>
        <end position="401"/>
    </location>
</feature>
<evidence type="ECO:0000256" key="1">
    <source>
        <dbReference type="SAM" id="Phobius"/>
    </source>
</evidence>
<comment type="caution">
    <text evidence="3">The sequence shown here is derived from an EMBL/GenBank/DDBJ whole genome shotgun (WGS) entry which is preliminary data.</text>
</comment>
<keyword evidence="3" id="KW-0378">Hydrolase</keyword>
<evidence type="ECO:0000313" key="4">
    <source>
        <dbReference type="Proteomes" id="UP000308705"/>
    </source>
</evidence>
<sequence>MMLDSARREEAPEKRAPGAVRIIRWAAVAVPAAWLAVTVVNWLSGDFWWWGGGAPLVVFFAVPLLAVAAVPMVLLRHRVSSRRDRALVSLAIAALALIVARRILSGRTWLWVVPDLVIPPLLFLLVPVALLLAVPLATRTRWWTASLASVALVLGATQSGVHLGGGGGPVPRDAVKVVSWDAYCWNTDDDPDRFLRYLKKWRADVYLLQEHSGCGPGAPTPIDDADVLRREFPGHHIVTLDGLLTISRFPVTGQAAVGEALNPYAPSWRHAALRTDLDLGGRTVSVYNVHLFDMLYLSASPLSPRFYRAIATLDAARKVQVDALAADAGGNPNPVVASGNFNALPGMGRLRGLDGLTAAQGPLYPATLSFAGLRLWRMDWTFTSPELAVHDYDLHSPEGLSTHHLQELLISEV</sequence>
<keyword evidence="1" id="KW-1133">Transmembrane helix</keyword>
<keyword evidence="4" id="KW-1185">Reference proteome</keyword>
<feature type="transmembrane region" description="Helical" evidence="1">
    <location>
        <begin position="49"/>
        <end position="74"/>
    </location>
</feature>
<dbReference type="InterPro" id="IPR036691">
    <property type="entry name" value="Endo/exonu/phosph_ase_sf"/>
</dbReference>
<proteinExistence type="predicted"/>
<feature type="transmembrane region" description="Helical" evidence="1">
    <location>
        <begin position="86"/>
        <end position="104"/>
    </location>
</feature>
<keyword evidence="3" id="KW-0540">Nuclease</keyword>
<dbReference type="Pfam" id="PF03372">
    <property type="entry name" value="Exo_endo_phos"/>
    <property type="match status" value="1"/>
</dbReference>
<reference evidence="3 4" key="1">
    <citation type="submission" date="2019-04" db="EMBL/GenBank/DDBJ databases">
        <title>Herbidospora sp. NEAU-GS14.nov., a novel actinomycete isolated from soil.</title>
        <authorList>
            <person name="Han L."/>
        </authorList>
    </citation>
    <scope>NUCLEOTIDE SEQUENCE [LARGE SCALE GENOMIC DNA]</scope>
    <source>
        <strain evidence="3 4">NEAU-GS14</strain>
    </source>
</reference>
<keyword evidence="3" id="KW-0255">Endonuclease</keyword>
<organism evidence="3 4">
    <name type="scientific">Herbidospora galbida</name>
    <dbReference type="NCBI Taxonomy" id="2575442"/>
    <lineage>
        <taxon>Bacteria</taxon>
        <taxon>Bacillati</taxon>
        <taxon>Actinomycetota</taxon>
        <taxon>Actinomycetes</taxon>
        <taxon>Streptosporangiales</taxon>
        <taxon>Streptosporangiaceae</taxon>
        <taxon>Herbidospora</taxon>
    </lineage>
</organism>
<gene>
    <name evidence="3" type="ORF">FDA94_09830</name>
</gene>
<evidence type="ECO:0000313" key="3">
    <source>
        <dbReference type="EMBL" id="TKK89232.1"/>
    </source>
</evidence>